<organism evidence="2 3">
    <name type="scientific">Halosaccharopolyspora lacisalsi</name>
    <dbReference type="NCBI Taxonomy" id="1000566"/>
    <lineage>
        <taxon>Bacteria</taxon>
        <taxon>Bacillati</taxon>
        <taxon>Actinomycetota</taxon>
        <taxon>Actinomycetes</taxon>
        <taxon>Pseudonocardiales</taxon>
        <taxon>Pseudonocardiaceae</taxon>
        <taxon>Halosaccharopolyspora</taxon>
    </lineage>
</organism>
<feature type="region of interest" description="Disordered" evidence="1">
    <location>
        <begin position="1"/>
        <end position="23"/>
    </location>
</feature>
<sequence>MLAGEVSGAGEESVEEPSPWSMSEDEFATLVQEIADEDVPRVFALVEEFGARECAGLYAWGVEVGDRASVFAEDGTAFAHCDSAAGAHEMFSLIRRVHLVWPGRGSESGPEGVLSGV</sequence>
<keyword evidence="3" id="KW-1185">Reference proteome</keyword>
<gene>
    <name evidence="2" type="ORF">FHX42_003265</name>
</gene>
<dbReference type="RefSeq" id="WP_182545143.1">
    <property type="nucleotide sequence ID" value="NZ_JACGWZ010000004.1"/>
</dbReference>
<evidence type="ECO:0000256" key="1">
    <source>
        <dbReference type="SAM" id="MobiDB-lite"/>
    </source>
</evidence>
<dbReference type="AlphaFoldDB" id="A0A839DYU9"/>
<reference evidence="2 3" key="1">
    <citation type="submission" date="2020-07" db="EMBL/GenBank/DDBJ databases">
        <title>Sequencing the genomes of 1000 actinobacteria strains.</title>
        <authorList>
            <person name="Klenk H.-P."/>
        </authorList>
    </citation>
    <scope>NUCLEOTIDE SEQUENCE [LARGE SCALE GENOMIC DNA]</scope>
    <source>
        <strain evidence="2 3">DSM 45975</strain>
    </source>
</reference>
<comment type="caution">
    <text evidence="2">The sequence shown here is derived from an EMBL/GenBank/DDBJ whole genome shotgun (WGS) entry which is preliminary data.</text>
</comment>
<feature type="compositionally biased region" description="Low complexity" evidence="1">
    <location>
        <begin position="1"/>
        <end position="19"/>
    </location>
</feature>
<proteinExistence type="predicted"/>
<protein>
    <submittedName>
        <fullName evidence="2">Uncharacterized protein</fullName>
    </submittedName>
</protein>
<dbReference type="EMBL" id="JACGWZ010000004">
    <property type="protein sequence ID" value="MBA8825899.1"/>
    <property type="molecule type" value="Genomic_DNA"/>
</dbReference>
<accession>A0A839DYU9</accession>
<name>A0A839DYU9_9PSEU</name>
<evidence type="ECO:0000313" key="2">
    <source>
        <dbReference type="EMBL" id="MBA8825899.1"/>
    </source>
</evidence>
<evidence type="ECO:0000313" key="3">
    <source>
        <dbReference type="Proteomes" id="UP000569329"/>
    </source>
</evidence>
<dbReference type="Proteomes" id="UP000569329">
    <property type="component" value="Unassembled WGS sequence"/>
</dbReference>